<evidence type="ECO:0000313" key="11">
    <source>
        <dbReference type="Proteomes" id="UP000077856"/>
    </source>
</evidence>
<keyword evidence="7" id="KW-0449">Lipoprotein</keyword>
<evidence type="ECO:0000313" key="10">
    <source>
        <dbReference type="EMBL" id="AND40669.1"/>
    </source>
</evidence>
<evidence type="ECO:0000256" key="5">
    <source>
        <dbReference type="ARBA" id="ARBA00023136"/>
    </source>
</evidence>
<dbReference type="GO" id="GO:0016020">
    <property type="term" value="C:membrane"/>
    <property type="evidence" value="ECO:0007669"/>
    <property type="project" value="UniProtKB-SubCell"/>
</dbReference>
<keyword evidence="3" id="KW-0309">Germination</keyword>
<dbReference type="KEGG" id="bon:A361_16410"/>
<evidence type="ECO:0000259" key="9">
    <source>
        <dbReference type="Pfam" id="PF25198"/>
    </source>
</evidence>
<organism evidence="10 11">
    <name type="scientific">Cytobacillus oceanisediminis 2691</name>
    <dbReference type="NCBI Taxonomy" id="1196031"/>
    <lineage>
        <taxon>Bacteria</taxon>
        <taxon>Bacillati</taxon>
        <taxon>Bacillota</taxon>
        <taxon>Bacilli</taxon>
        <taxon>Bacillales</taxon>
        <taxon>Bacillaceae</taxon>
        <taxon>Cytobacillus</taxon>
    </lineage>
</organism>
<dbReference type="GO" id="GO:0009847">
    <property type="term" value="P:spore germination"/>
    <property type="evidence" value="ECO:0007669"/>
    <property type="project" value="InterPro"/>
</dbReference>
<sequence>MTNNTFLKVSIVVLALTLAGCVPPSIINEVSLMHNVGYDKEEEMLKASVVYPNYAESDKPALITAAAKNPSSLQEELSHKSQFPFEIGQVRLMIFGDQLSREGLAPILDTICKDPKIGIIRIVITDGTPELLLSKTMKESPLYLMDMIEKSIENEGIPESDLHVMYDQYFGTGIDMSFPNLTVDSKDHVKVDGMGIFKDDKLALRISEEETFLLKLMTDTNKRGVYSFNLDMNGHKANIGARTINGKHKIKITRENLRDQVNVSLNLDVELDALPEWINLENEKDLELFKNALQKSISKEAESLLKKFQTNGVDPLGIGRRYKANHRNYSELSFYDRIYPSMACDVTTKITVRQTGVGK</sequence>
<name>A0A160MCG4_9BACI</name>
<evidence type="ECO:0000256" key="2">
    <source>
        <dbReference type="ARBA" id="ARBA00007886"/>
    </source>
</evidence>
<feature type="domain" description="Spore germination protein N-terminal" evidence="9">
    <location>
        <begin position="26"/>
        <end position="182"/>
    </location>
</feature>
<dbReference type="InterPro" id="IPR057336">
    <property type="entry name" value="GerAC_N"/>
</dbReference>
<evidence type="ECO:0008006" key="12">
    <source>
        <dbReference type="Google" id="ProtNLM"/>
    </source>
</evidence>
<dbReference type="Pfam" id="PF25198">
    <property type="entry name" value="Spore_GerAC_N"/>
    <property type="match status" value="1"/>
</dbReference>
<dbReference type="PANTHER" id="PTHR35789">
    <property type="entry name" value="SPORE GERMINATION PROTEIN B3"/>
    <property type="match status" value="1"/>
</dbReference>
<protein>
    <recommendedName>
        <fullName evidence="12">Ger(X)C family spore germination protein</fullName>
    </recommendedName>
</protein>
<keyword evidence="4" id="KW-0732">Signal</keyword>
<dbReference type="RefSeq" id="WP_019382282.1">
    <property type="nucleotide sequence ID" value="NZ_CP015506.1"/>
</dbReference>
<gene>
    <name evidence="10" type="ORF">A361_16410</name>
</gene>
<dbReference type="Gene3D" id="3.30.300.210">
    <property type="entry name" value="Nutrient germinant receptor protein C, domain 3"/>
    <property type="match status" value="1"/>
</dbReference>
<dbReference type="STRING" id="1196031.A361_16410"/>
<keyword evidence="6" id="KW-0564">Palmitate</keyword>
<reference evidence="10 11" key="1">
    <citation type="submission" date="2016-04" db="EMBL/GenBank/DDBJ databases">
        <title>Complete genome sequence of Bacillus oceanisediminis strain 2691.</title>
        <authorList>
            <person name="Jeong H."/>
            <person name="Kim H.J."/>
            <person name="Lee D.-W."/>
        </authorList>
    </citation>
    <scope>NUCLEOTIDE SEQUENCE [LARGE SCALE GENOMIC DNA]</scope>
    <source>
        <strain evidence="10 11">2691</strain>
    </source>
</reference>
<comment type="subcellular location">
    <subcellularLocation>
        <location evidence="1">Membrane</location>
        <topology evidence="1">Lipid-anchor</topology>
    </subcellularLocation>
</comment>
<feature type="domain" description="Spore germination GerAC-like C-terminal" evidence="8">
    <location>
        <begin position="192"/>
        <end position="356"/>
    </location>
</feature>
<dbReference type="InterPro" id="IPR046953">
    <property type="entry name" value="Spore_GerAC-like_C"/>
</dbReference>
<keyword evidence="5" id="KW-0472">Membrane</keyword>
<proteinExistence type="inferred from homology"/>
<dbReference type="eggNOG" id="ENOG5033VV0">
    <property type="taxonomic scope" value="Bacteria"/>
</dbReference>
<dbReference type="NCBIfam" id="TIGR02887">
    <property type="entry name" value="spore_ger_x_C"/>
    <property type="match status" value="1"/>
</dbReference>
<evidence type="ECO:0000256" key="7">
    <source>
        <dbReference type="ARBA" id="ARBA00023288"/>
    </source>
</evidence>
<dbReference type="Pfam" id="PF05504">
    <property type="entry name" value="Spore_GerAC"/>
    <property type="match status" value="1"/>
</dbReference>
<evidence type="ECO:0000256" key="3">
    <source>
        <dbReference type="ARBA" id="ARBA00022544"/>
    </source>
</evidence>
<dbReference type="AlphaFoldDB" id="A0A160MCG4"/>
<dbReference type="PANTHER" id="PTHR35789:SF1">
    <property type="entry name" value="SPORE GERMINATION PROTEIN B3"/>
    <property type="match status" value="1"/>
</dbReference>
<accession>A0A160MCG4</accession>
<dbReference type="InterPro" id="IPR038501">
    <property type="entry name" value="Spore_GerAC_C_sf"/>
</dbReference>
<dbReference type="InterPro" id="IPR008844">
    <property type="entry name" value="Spore_GerAC-like"/>
</dbReference>
<dbReference type="Proteomes" id="UP000077856">
    <property type="component" value="Chromosome"/>
</dbReference>
<evidence type="ECO:0000256" key="6">
    <source>
        <dbReference type="ARBA" id="ARBA00023139"/>
    </source>
</evidence>
<comment type="similarity">
    <text evidence="2">Belongs to the GerABKC lipoprotein family.</text>
</comment>
<evidence type="ECO:0000256" key="1">
    <source>
        <dbReference type="ARBA" id="ARBA00004635"/>
    </source>
</evidence>
<dbReference type="EMBL" id="CP015506">
    <property type="protein sequence ID" value="AND40669.1"/>
    <property type="molecule type" value="Genomic_DNA"/>
</dbReference>
<evidence type="ECO:0000259" key="8">
    <source>
        <dbReference type="Pfam" id="PF05504"/>
    </source>
</evidence>
<evidence type="ECO:0000256" key="4">
    <source>
        <dbReference type="ARBA" id="ARBA00022729"/>
    </source>
</evidence>